<protein>
    <recommendedName>
        <fullName evidence="6">NlpC/P60 domain-containing protein</fullName>
    </recommendedName>
</protein>
<dbReference type="STRING" id="83656.B1H18_19735"/>
<dbReference type="Pfam" id="PF00877">
    <property type="entry name" value="NLPC_P60"/>
    <property type="match status" value="1"/>
</dbReference>
<dbReference type="GO" id="GO:0008234">
    <property type="term" value="F:cysteine-type peptidase activity"/>
    <property type="evidence" value="ECO:0007669"/>
    <property type="project" value="UniProtKB-KW"/>
</dbReference>
<comment type="similarity">
    <text evidence="1">Belongs to the peptidase C40 family.</text>
</comment>
<feature type="compositionally biased region" description="Low complexity" evidence="5">
    <location>
        <begin position="19"/>
        <end position="42"/>
    </location>
</feature>
<evidence type="ECO:0000256" key="4">
    <source>
        <dbReference type="ARBA" id="ARBA00022807"/>
    </source>
</evidence>
<evidence type="ECO:0000256" key="3">
    <source>
        <dbReference type="ARBA" id="ARBA00022801"/>
    </source>
</evidence>
<dbReference type="GO" id="GO:0006508">
    <property type="term" value="P:proteolysis"/>
    <property type="evidence" value="ECO:0007669"/>
    <property type="project" value="UniProtKB-KW"/>
</dbReference>
<keyword evidence="4" id="KW-0788">Thiol protease</keyword>
<dbReference type="InterPro" id="IPR036365">
    <property type="entry name" value="PGBD-like_sf"/>
</dbReference>
<dbReference type="SUPFAM" id="SSF47090">
    <property type="entry name" value="PGBD-like"/>
    <property type="match status" value="1"/>
</dbReference>
<dbReference type="AlphaFoldDB" id="A0A1V4A698"/>
<organism evidence="7 8">
    <name type="scientific">Streptomyces tsukubensis</name>
    <dbReference type="NCBI Taxonomy" id="83656"/>
    <lineage>
        <taxon>Bacteria</taxon>
        <taxon>Bacillati</taxon>
        <taxon>Actinomycetota</taxon>
        <taxon>Actinomycetes</taxon>
        <taxon>Kitasatosporales</taxon>
        <taxon>Streptomycetaceae</taxon>
        <taxon>Streptomyces</taxon>
    </lineage>
</organism>
<name>A0A1V4A698_9ACTN</name>
<feature type="domain" description="NlpC/P60" evidence="6">
    <location>
        <begin position="126"/>
        <end position="185"/>
    </location>
</feature>
<dbReference type="EMBL" id="MVFC01000016">
    <property type="protein sequence ID" value="OON76982.1"/>
    <property type="molecule type" value="Genomic_DNA"/>
</dbReference>
<dbReference type="InterPro" id="IPR038765">
    <property type="entry name" value="Papain-like_cys_pep_sf"/>
</dbReference>
<accession>A0A1V4A698</accession>
<evidence type="ECO:0000313" key="7">
    <source>
        <dbReference type="EMBL" id="OON76982.1"/>
    </source>
</evidence>
<reference evidence="7 8" key="1">
    <citation type="submission" date="2017-02" db="EMBL/GenBank/DDBJ databases">
        <title>Draft Genome Sequence of Streptomyces tsukubaensis F601, a Producer of the immunosuppressant tacrolimus FK506.</title>
        <authorList>
            <person name="Zong G."/>
            <person name="Zhong C."/>
            <person name="Fu J."/>
            <person name="Qin R."/>
            <person name="Cao G."/>
        </authorList>
    </citation>
    <scope>NUCLEOTIDE SEQUENCE [LARGE SCALE GENOMIC DNA]</scope>
    <source>
        <strain evidence="7 8">F601</strain>
    </source>
</reference>
<dbReference type="SUPFAM" id="SSF54001">
    <property type="entry name" value="Cysteine proteinases"/>
    <property type="match status" value="1"/>
</dbReference>
<keyword evidence="3" id="KW-0378">Hydrolase</keyword>
<evidence type="ECO:0000256" key="5">
    <source>
        <dbReference type="SAM" id="MobiDB-lite"/>
    </source>
</evidence>
<dbReference type="Gene3D" id="1.10.101.10">
    <property type="entry name" value="PGBD-like superfamily/PGBD"/>
    <property type="match status" value="1"/>
</dbReference>
<evidence type="ECO:0000256" key="2">
    <source>
        <dbReference type="ARBA" id="ARBA00022670"/>
    </source>
</evidence>
<evidence type="ECO:0000256" key="1">
    <source>
        <dbReference type="ARBA" id="ARBA00007074"/>
    </source>
</evidence>
<feature type="region of interest" description="Disordered" evidence="5">
    <location>
        <begin position="1"/>
        <end position="94"/>
    </location>
</feature>
<evidence type="ECO:0000259" key="6">
    <source>
        <dbReference type="Pfam" id="PF00877"/>
    </source>
</evidence>
<dbReference type="NCBIfam" id="NF038080">
    <property type="entry name" value="PG_bind_siph"/>
    <property type="match status" value="1"/>
</dbReference>
<sequence>MATEALLTGPAPVWPGSRPPGTTAGPVPPGGADAAPDGTDVPKGGTDVPKGGTDVAQGGTDVAQGGTGTPQGRTSPLYGNPVVPAGQGPSAGPRVTTREEIIARAEVWTAAKVPYSMSKYWPDGYRQDCSGFVSMAWNLGTNEWTGSLAKYGVRITKSKLQPGDILLFHNPANPEKGSHVTIFGGWQDAGRTRYLAYEQTPPGTRRQATPYAYWSNSSSYLPYRYKYLRTGTSEGASGKPSSGKPGAVPPFPGAAKFRPGQSNEYVTQLGKRLVKKGFGKYYTNGPGPRWSEADRRNVQAFQRAQGWRGKAADGYPGAETWRRLFS</sequence>
<proteinExistence type="inferred from homology"/>
<dbReference type="InterPro" id="IPR000064">
    <property type="entry name" value="NLP_P60_dom"/>
</dbReference>
<dbReference type="Proteomes" id="UP000190539">
    <property type="component" value="Unassembled WGS sequence"/>
</dbReference>
<dbReference type="InterPro" id="IPR047763">
    <property type="entry name" value="PG_bind_dom_phiBT1-type"/>
</dbReference>
<keyword evidence="8" id="KW-1185">Reference proteome</keyword>
<comment type="caution">
    <text evidence="7">The sequence shown here is derived from an EMBL/GenBank/DDBJ whole genome shotgun (WGS) entry which is preliminary data.</text>
</comment>
<dbReference type="RefSeq" id="WP_227025488.1">
    <property type="nucleotide sequence ID" value="NZ_CP045178.1"/>
</dbReference>
<keyword evidence="2" id="KW-0645">Protease</keyword>
<gene>
    <name evidence="7" type="ORF">B1H18_19735</name>
</gene>
<dbReference type="Gene3D" id="3.90.1720.10">
    <property type="entry name" value="endopeptidase domain like (from Nostoc punctiforme)"/>
    <property type="match status" value="1"/>
</dbReference>
<evidence type="ECO:0000313" key="8">
    <source>
        <dbReference type="Proteomes" id="UP000190539"/>
    </source>
</evidence>
<dbReference type="InterPro" id="IPR036366">
    <property type="entry name" value="PGBDSf"/>
</dbReference>